<evidence type="ECO:0000256" key="3">
    <source>
        <dbReference type="ARBA" id="ARBA00022729"/>
    </source>
</evidence>
<dbReference type="RefSeq" id="WP_380585462.1">
    <property type="nucleotide sequence ID" value="NZ_JBHSQJ010000083.1"/>
</dbReference>
<dbReference type="PANTHER" id="PTHR30290">
    <property type="entry name" value="PERIPLASMIC BINDING COMPONENT OF ABC TRANSPORTER"/>
    <property type="match status" value="1"/>
</dbReference>
<dbReference type="Gene3D" id="3.10.105.10">
    <property type="entry name" value="Dipeptide-binding Protein, Domain 3"/>
    <property type="match status" value="1"/>
</dbReference>
<dbReference type="InterPro" id="IPR030678">
    <property type="entry name" value="Peptide/Ni-bd"/>
</dbReference>
<evidence type="ECO:0000313" key="6">
    <source>
        <dbReference type="EMBL" id="MFC5909562.1"/>
    </source>
</evidence>
<feature type="signal peptide" evidence="4">
    <location>
        <begin position="1"/>
        <end position="23"/>
    </location>
</feature>
<organism evidence="6 7">
    <name type="scientific">Streptacidiphilus monticola</name>
    <dbReference type="NCBI Taxonomy" id="2161674"/>
    <lineage>
        <taxon>Bacteria</taxon>
        <taxon>Bacillati</taxon>
        <taxon>Actinomycetota</taxon>
        <taxon>Actinomycetes</taxon>
        <taxon>Kitasatosporales</taxon>
        <taxon>Streptomycetaceae</taxon>
        <taxon>Streptacidiphilus</taxon>
    </lineage>
</organism>
<dbReference type="Gene3D" id="3.40.190.10">
    <property type="entry name" value="Periplasmic binding protein-like II"/>
    <property type="match status" value="1"/>
</dbReference>
<keyword evidence="3 4" id="KW-0732">Signal</keyword>
<gene>
    <name evidence="6" type="ORF">ACFP3V_20380</name>
</gene>
<comment type="caution">
    <text evidence="6">The sequence shown here is derived from an EMBL/GenBank/DDBJ whole genome shotgun (WGS) entry which is preliminary data.</text>
</comment>
<evidence type="ECO:0000256" key="4">
    <source>
        <dbReference type="SAM" id="SignalP"/>
    </source>
</evidence>
<feature type="chain" id="PRO_5047265087" evidence="4">
    <location>
        <begin position="24"/>
        <end position="574"/>
    </location>
</feature>
<dbReference type="SUPFAM" id="SSF53850">
    <property type="entry name" value="Periplasmic binding protein-like II"/>
    <property type="match status" value="1"/>
</dbReference>
<dbReference type="Pfam" id="PF00496">
    <property type="entry name" value="SBP_bac_5"/>
    <property type="match status" value="1"/>
</dbReference>
<sequence length="574" mass="60934">MNRTTTMRAIGVIAALGLGLTTAACSSDSKSPGGGSSSGSSASGTALVVESNPVASFTEDFNPISTNSIGRLENTSSLIYEPLFQINSLDASQAPIPWLADKAEWSNGNKTVTITLHSGIKWSDGQDFTADDVKFTFDLIKSDPAANAFGAPTVSSTSVTNPTTVVLNFDTPQKANFVAIAQQLILPQHIWKSITKPEAAVVKAAQAIGTGPYLVDKFSSQLVTYKANPSYWQGEPKVKSVNLPAYADNNAASAALAKGDIDLTGNNIANVQTVFVGKDPQHNHLWTDKAPYYPQVNTVSLLLNNKSKNAPELGQAAVRKAISAALNRQSYASQCETDYELPATSSGGLTAPVDGKVMNSALNNDLKPTADQAAVDSLMKGAGYTKVSGKWSKNGKTVKFKVTDPQPYTDYACGAQAIAKDLTTAGFDVTADLAADPNAWSTALANGNYDASIHWGQGSTPFQKLQFTADPRLTAPLGQPAANNLNRYDNPKATDLFKAYEASTDDASAQAALNKIQQLLSDDMPSVPLLYGAAWYQYTDANFTGFPNADNPYMNPAPNSQAWEYIILKLAPKS</sequence>
<dbReference type="Gene3D" id="3.90.76.10">
    <property type="entry name" value="Dipeptide-binding Protein, Domain 1"/>
    <property type="match status" value="1"/>
</dbReference>
<dbReference type="Proteomes" id="UP001596174">
    <property type="component" value="Unassembled WGS sequence"/>
</dbReference>
<dbReference type="PANTHER" id="PTHR30290:SF9">
    <property type="entry name" value="OLIGOPEPTIDE-BINDING PROTEIN APPA"/>
    <property type="match status" value="1"/>
</dbReference>
<dbReference type="CDD" id="cd08509">
    <property type="entry name" value="PBP2_TmCBP_oligosaccharides_like"/>
    <property type="match status" value="1"/>
</dbReference>
<keyword evidence="7" id="KW-1185">Reference proteome</keyword>
<keyword evidence="2" id="KW-0813">Transport</keyword>
<dbReference type="PROSITE" id="PS51257">
    <property type="entry name" value="PROKAR_LIPOPROTEIN"/>
    <property type="match status" value="1"/>
</dbReference>
<accession>A0ABW1G7M5</accession>
<dbReference type="InterPro" id="IPR000914">
    <property type="entry name" value="SBP_5_dom"/>
</dbReference>
<evidence type="ECO:0000256" key="2">
    <source>
        <dbReference type="ARBA" id="ARBA00022448"/>
    </source>
</evidence>
<dbReference type="PIRSF" id="PIRSF002741">
    <property type="entry name" value="MppA"/>
    <property type="match status" value="1"/>
</dbReference>
<protein>
    <submittedName>
        <fullName evidence="6">ABC transporter substrate-binding protein</fullName>
    </submittedName>
</protein>
<evidence type="ECO:0000259" key="5">
    <source>
        <dbReference type="Pfam" id="PF00496"/>
    </source>
</evidence>
<reference evidence="7" key="1">
    <citation type="journal article" date="2019" name="Int. J. Syst. Evol. Microbiol.">
        <title>The Global Catalogue of Microorganisms (GCM) 10K type strain sequencing project: providing services to taxonomists for standard genome sequencing and annotation.</title>
        <authorList>
            <consortium name="The Broad Institute Genomics Platform"/>
            <consortium name="The Broad Institute Genome Sequencing Center for Infectious Disease"/>
            <person name="Wu L."/>
            <person name="Ma J."/>
        </authorList>
    </citation>
    <scope>NUCLEOTIDE SEQUENCE [LARGE SCALE GENOMIC DNA]</scope>
    <source>
        <strain evidence="7">JCM 4816</strain>
    </source>
</reference>
<dbReference type="InterPro" id="IPR039424">
    <property type="entry name" value="SBP_5"/>
</dbReference>
<proteinExistence type="inferred from homology"/>
<evidence type="ECO:0000256" key="1">
    <source>
        <dbReference type="ARBA" id="ARBA00005695"/>
    </source>
</evidence>
<comment type="similarity">
    <text evidence="1">Belongs to the bacterial solute-binding protein 5 family.</text>
</comment>
<evidence type="ECO:0000313" key="7">
    <source>
        <dbReference type="Proteomes" id="UP001596174"/>
    </source>
</evidence>
<name>A0ABW1G7M5_9ACTN</name>
<feature type="domain" description="Solute-binding protein family 5" evidence="5">
    <location>
        <begin position="95"/>
        <end position="461"/>
    </location>
</feature>
<dbReference type="EMBL" id="JBHSQJ010000083">
    <property type="protein sequence ID" value="MFC5909562.1"/>
    <property type="molecule type" value="Genomic_DNA"/>
</dbReference>